<keyword evidence="7 14" id="KW-0378">Hydrolase</keyword>
<evidence type="ECO:0000256" key="12">
    <source>
        <dbReference type="ARBA" id="ARBA00048057"/>
    </source>
</evidence>
<evidence type="ECO:0000256" key="13">
    <source>
        <dbReference type="PIRSR" id="PIRSR606823-2"/>
    </source>
</evidence>
<dbReference type="GO" id="GO:0005794">
    <property type="term" value="C:Golgi apparatus"/>
    <property type="evidence" value="ECO:0007669"/>
    <property type="project" value="UniProtKB-SubCell"/>
</dbReference>
<dbReference type="InterPro" id="IPR006823">
    <property type="entry name" value="Ceramidase_alk"/>
</dbReference>
<evidence type="ECO:0000256" key="9">
    <source>
        <dbReference type="ARBA" id="ARBA00022919"/>
    </source>
</evidence>
<dbReference type="GO" id="GO:0046512">
    <property type="term" value="P:sphingosine biosynthetic process"/>
    <property type="evidence" value="ECO:0007669"/>
    <property type="project" value="TreeGrafter"/>
</dbReference>
<feature type="signal peptide" evidence="15">
    <location>
        <begin position="1"/>
        <end position="28"/>
    </location>
</feature>
<accession>A0A5A7TA71</accession>
<proteinExistence type="inferred from homology"/>
<evidence type="ECO:0000256" key="4">
    <source>
        <dbReference type="ARBA" id="ARBA00009835"/>
    </source>
</evidence>
<evidence type="ECO:0000256" key="5">
    <source>
        <dbReference type="ARBA" id="ARBA00022525"/>
    </source>
</evidence>
<keyword evidence="8" id="KW-0256">Endoplasmic reticulum</keyword>
<keyword evidence="9 14" id="KW-0746">Sphingolipid metabolism</keyword>
<comment type="similarity">
    <text evidence="4 14">Belongs to the neutral ceramidase family.</text>
</comment>
<dbReference type="Gene3D" id="2.60.40.2300">
    <property type="entry name" value="Neutral/alkaline non-lysosomal ceramidase, C-terminal domain"/>
    <property type="match status" value="1"/>
</dbReference>
<gene>
    <name evidence="18" type="ORF">E6C27_scaffold119G00340</name>
</gene>
<organism evidence="18 19">
    <name type="scientific">Cucumis melo var. makuwa</name>
    <name type="common">Oriental melon</name>
    <dbReference type="NCBI Taxonomy" id="1194695"/>
    <lineage>
        <taxon>Eukaryota</taxon>
        <taxon>Viridiplantae</taxon>
        <taxon>Streptophyta</taxon>
        <taxon>Embryophyta</taxon>
        <taxon>Tracheophyta</taxon>
        <taxon>Spermatophyta</taxon>
        <taxon>Magnoliopsida</taxon>
        <taxon>eudicotyledons</taxon>
        <taxon>Gunneridae</taxon>
        <taxon>Pentapetalae</taxon>
        <taxon>rosids</taxon>
        <taxon>fabids</taxon>
        <taxon>Cucurbitales</taxon>
        <taxon>Cucurbitaceae</taxon>
        <taxon>Benincaseae</taxon>
        <taxon>Cucumis</taxon>
    </lineage>
</organism>
<dbReference type="GO" id="GO:0046872">
    <property type="term" value="F:metal ion binding"/>
    <property type="evidence" value="ECO:0007669"/>
    <property type="project" value="UniProtKB-KW"/>
</dbReference>
<comment type="subcellular location">
    <subcellularLocation>
        <location evidence="1">Endoplasmic reticulum</location>
    </subcellularLocation>
    <subcellularLocation>
        <location evidence="2">Golgi apparatus</location>
    </subcellularLocation>
    <subcellularLocation>
        <location evidence="3">Secreted</location>
    </subcellularLocation>
</comment>
<evidence type="ECO:0000256" key="11">
    <source>
        <dbReference type="ARBA" id="ARBA00023180"/>
    </source>
</evidence>
<evidence type="ECO:0000256" key="10">
    <source>
        <dbReference type="ARBA" id="ARBA00023034"/>
    </source>
</evidence>
<keyword evidence="11" id="KW-0325">Glycoprotein</keyword>
<name>A0A5A7TA71_CUCMM</name>
<dbReference type="Proteomes" id="UP000321393">
    <property type="component" value="Unassembled WGS sequence"/>
</dbReference>
<sequence length="694" mass="76615">MRRHNSSSWLKFMAMAIVVLDVSWCVNGDWLVGVGSFDMTGPAAEVNMMGYANMDQVTAGIHFRLRARTFVVARREVDNAGINRSPSAYLMNPEEERAKYANNVDKEMSILKFVDGESGNSIGAFSWFPTHGTSMSRDNKLISGDNKGAAARFFEDWAASNGRTTTTPSNNASENLYNFLFLVYILKTVIEELMKKAEKIKATGGKRCSKTSSKSSKVRKNDGSLFVAAFCQSNVGDVTPNVLGAFCTDSGKPCDFNRSSCHGSDLLCVGRGPGFPDEILSTKIIGERQFLKAADLFTTATEKLTGEIDFRHVYLNFTDIEVEIDGNNVVRTCPAALGPGFAAGTTDGPGVFGFQQGDTEVSSMADGMNLCLSFFDCLNFGFAILLQINKLWKQLRDSLKKPSEFQVGCQKPKTVLLDTGEMFEPYAWAPAILPIQILRLGKLIILSVPGEFTTMAGRRLREAVKETLISNGNGEFDDDTHVVIAGLTNTYSQYVATFEEYEQQRYEAASTLYGPHTLSAYIQEFKKLASAIAKGEKVAKPIASPPDLSSVQLRLVMDPFGESPPDGVNFGDIQQDVELPKDGWFKTGSKQKPTATFWSANPRFDLLTEGTYALVERLEKQRWTPAYDDDDFSVSFKWKLDNTTLINSLATIEWDIPIDADPGVYRLRHFGSSRSTINSTNIYFTGASRAFAVF</sequence>
<dbReference type="EC" id="3.5.1.23" evidence="14"/>
<dbReference type="GO" id="GO:0016020">
    <property type="term" value="C:membrane"/>
    <property type="evidence" value="ECO:0007669"/>
    <property type="project" value="GOC"/>
</dbReference>
<dbReference type="GO" id="GO:0005783">
    <property type="term" value="C:endoplasmic reticulum"/>
    <property type="evidence" value="ECO:0007669"/>
    <property type="project" value="UniProtKB-SubCell"/>
</dbReference>
<evidence type="ECO:0000256" key="8">
    <source>
        <dbReference type="ARBA" id="ARBA00022824"/>
    </source>
</evidence>
<protein>
    <recommendedName>
        <fullName evidence="14">Neutral ceramidase</fullName>
        <ecNumber evidence="14">3.5.1.23</ecNumber>
    </recommendedName>
</protein>
<comment type="catalytic activity">
    <reaction evidence="12 14">
        <text>an N-acylsphing-4-enine + H2O = sphing-4-enine + a fatty acid</text>
        <dbReference type="Rhea" id="RHEA:20856"/>
        <dbReference type="ChEBI" id="CHEBI:15377"/>
        <dbReference type="ChEBI" id="CHEBI:28868"/>
        <dbReference type="ChEBI" id="CHEBI:52639"/>
        <dbReference type="ChEBI" id="CHEBI:57756"/>
        <dbReference type="EC" id="3.5.1.23"/>
    </reaction>
</comment>
<evidence type="ECO:0000259" key="16">
    <source>
        <dbReference type="Pfam" id="PF04734"/>
    </source>
</evidence>
<keyword evidence="6 15" id="KW-0732">Signal</keyword>
<feature type="binding site" evidence="13">
    <location>
        <position position="131"/>
    </location>
    <ligand>
        <name>Zn(2+)</name>
        <dbReference type="ChEBI" id="CHEBI:29105"/>
    </ligand>
</feature>
<keyword evidence="14" id="KW-0443">Lipid metabolism</keyword>
<evidence type="ECO:0000259" key="17">
    <source>
        <dbReference type="Pfam" id="PF17048"/>
    </source>
</evidence>
<dbReference type="GO" id="GO:0005576">
    <property type="term" value="C:extracellular region"/>
    <property type="evidence" value="ECO:0007669"/>
    <property type="project" value="UniProtKB-SubCell"/>
</dbReference>
<evidence type="ECO:0000256" key="2">
    <source>
        <dbReference type="ARBA" id="ARBA00004555"/>
    </source>
</evidence>
<dbReference type="GO" id="GO:0042759">
    <property type="term" value="P:long-chain fatty acid biosynthetic process"/>
    <property type="evidence" value="ECO:0007669"/>
    <property type="project" value="TreeGrafter"/>
</dbReference>
<keyword evidence="10" id="KW-0333">Golgi apparatus</keyword>
<reference evidence="18 19" key="1">
    <citation type="submission" date="2019-08" db="EMBL/GenBank/DDBJ databases">
        <title>Draft genome sequences of two oriental melons (Cucumis melo L. var makuwa).</title>
        <authorList>
            <person name="Kwon S.-Y."/>
        </authorList>
    </citation>
    <scope>NUCLEOTIDE SEQUENCE [LARGE SCALE GENOMIC DNA]</scope>
    <source>
        <strain evidence="19">cv. SW 3</strain>
        <tissue evidence="18">Leaf</tissue>
    </source>
</reference>
<feature type="domain" description="Neutral/alkaline non-lysosomal ceramidase N-terminal" evidence="16">
    <location>
        <begin position="388"/>
        <end position="523"/>
    </location>
</feature>
<keyword evidence="13" id="KW-0479">Metal-binding</keyword>
<dbReference type="InterPro" id="IPR038445">
    <property type="entry name" value="NCDase_C_sf"/>
</dbReference>
<keyword evidence="5" id="KW-0964">Secreted</keyword>
<evidence type="ECO:0000256" key="14">
    <source>
        <dbReference type="RuleBase" id="RU366019"/>
    </source>
</evidence>
<evidence type="ECO:0000256" key="7">
    <source>
        <dbReference type="ARBA" id="ARBA00022801"/>
    </source>
</evidence>
<dbReference type="InterPro" id="IPR031331">
    <property type="entry name" value="NEUT/ALK_ceramidase_C"/>
</dbReference>
<dbReference type="Pfam" id="PF17048">
    <property type="entry name" value="Ceramidse_alk_C"/>
    <property type="match status" value="1"/>
</dbReference>
<feature type="domain" description="Neutral/alkaline non-lysosomal ceramidase N-terminal" evidence="16">
    <location>
        <begin position="73"/>
        <end position="366"/>
    </location>
</feature>
<feature type="binding site" evidence="13">
    <location>
        <position position="451"/>
    </location>
    <ligand>
        <name>Zn(2+)</name>
        <dbReference type="ChEBI" id="CHEBI:29105"/>
    </ligand>
</feature>
<feature type="domain" description="Neutral/alkaline non-lysosomal ceramidase C-terminal" evidence="17">
    <location>
        <begin position="525"/>
        <end position="693"/>
    </location>
</feature>
<comment type="caution">
    <text evidence="18">The sequence shown here is derived from an EMBL/GenBank/DDBJ whole genome shotgun (WGS) entry which is preliminary data.</text>
</comment>
<evidence type="ECO:0000256" key="6">
    <source>
        <dbReference type="ARBA" id="ARBA00022729"/>
    </source>
</evidence>
<evidence type="ECO:0000256" key="15">
    <source>
        <dbReference type="SAM" id="SignalP"/>
    </source>
</evidence>
<dbReference type="Pfam" id="PF04734">
    <property type="entry name" value="Ceramidase_alk"/>
    <property type="match status" value="2"/>
</dbReference>
<dbReference type="PANTHER" id="PTHR12670:SF13">
    <property type="entry name" value="NEUTRAL CERAMIDASE"/>
    <property type="match status" value="1"/>
</dbReference>
<evidence type="ECO:0000313" key="19">
    <source>
        <dbReference type="Proteomes" id="UP000321393"/>
    </source>
</evidence>
<dbReference type="FunFam" id="2.60.40.2300:FF:000002">
    <property type="entry name" value="Neutral/alkaline non-lysosomal ceramidase"/>
    <property type="match status" value="1"/>
</dbReference>
<dbReference type="AlphaFoldDB" id="A0A5A7TA71"/>
<evidence type="ECO:0000313" key="18">
    <source>
        <dbReference type="EMBL" id="KAA0038467.1"/>
    </source>
</evidence>
<evidence type="ECO:0000256" key="1">
    <source>
        <dbReference type="ARBA" id="ARBA00004240"/>
    </source>
</evidence>
<dbReference type="EMBL" id="SSTE01018697">
    <property type="protein sequence ID" value="KAA0038467.1"/>
    <property type="molecule type" value="Genomic_DNA"/>
</dbReference>
<dbReference type="GO" id="GO:0017040">
    <property type="term" value="F:N-acylsphingosine amidohydrolase activity"/>
    <property type="evidence" value="ECO:0007669"/>
    <property type="project" value="UniProtKB-UniRule"/>
</dbReference>
<dbReference type="GO" id="GO:0046514">
    <property type="term" value="P:ceramide catabolic process"/>
    <property type="evidence" value="ECO:0007669"/>
    <property type="project" value="InterPro"/>
</dbReference>
<dbReference type="STRING" id="1194695.A0A5A7TA71"/>
<feature type="chain" id="PRO_5022901331" description="Neutral ceramidase" evidence="15">
    <location>
        <begin position="29"/>
        <end position="694"/>
    </location>
</feature>
<keyword evidence="13" id="KW-0862">Zinc</keyword>
<dbReference type="GO" id="GO:0034599">
    <property type="term" value="P:cellular response to oxidative stress"/>
    <property type="evidence" value="ECO:0007669"/>
    <property type="project" value="UniProtKB-ARBA"/>
</dbReference>
<dbReference type="OrthoDB" id="191371at2759"/>
<dbReference type="PANTHER" id="PTHR12670">
    <property type="entry name" value="CERAMIDASE"/>
    <property type="match status" value="1"/>
</dbReference>
<evidence type="ECO:0000256" key="3">
    <source>
        <dbReference type="ARBA" id="ARBA00004613"/>
    </source>
</evidence>
<comment type="cofactor">
    <cofactor evidence="13">
        <name>Zn(2+)</name>
        <dbReference type="ChEBI" id="CHEBI:29105"/>
    </cofactor>
    <text evidence="13">Binds 1 zinc ion per subunit.</text>
</comment>
<feature type="binding site" evidence="13">
    <location>
        <position position="494"/>
    </location>
    <ligand>
        <name>Zn(2+)</name>
        <dbReference type="ChEBI" id="CHEBI:29105"/>
    </ligand>
</feature>
<dbReference type="InterPro" id="IPR031329">
    <property type="entry name" value="NEUT/ALK_ceramidase_N"/>
</dbReference>